<feature type="transmembrane region" description="Helical" evidence="1">
    <location>
        <begin position="53"/>
        <end position="72"/>
    </location>
</feature>
<proteinExistence type="predicted"/>
<evidence type="ECO:0000313" key="4">
    <source>
        <dbReference type="Proteomes" id="UP000382436"/>
    </source>
</evidence>
<name>A0A695DNB7_CAMCO</name>
<gene>
    <name evidence="3" type="ORF">BZ274_04230</name>
    <name evidence="2" type="ORF">ES716_01395</name>
</gene>
<evidence type="ECO:0000313" key="5">
    <source>
        <dbReference type="Proteomes" id="UP000576616"/>
    </source>
</evidence>
<organism evidence="3 4">
    <name type="scientific">Campylobacter coli</name>
    <dbReference type="NCBI Taxonomy" id="195"/>
    <lineage>
        <taxon>Bacteria</taxon>
        <taxon>Pseudomonadati</taxon>
        <taxon>Campylobacterota</taxon>
        <taxon>Epsilonproteobacteria</taxon>
        <taxon>Campylobacterales</taxon>
        <taxon>Campylobacteraceae</taxon>
        <taxon>Campylobacter</taxon>
    </lineage>
</organism>
<dbReference type="AlphaFoldDB" id="A0A695DNB7"/>
<sequence length="179" mass="21645">MTQEQKISFFKIKRLSIYIFFCALYIFFYFFSYENVGSLHCEFLCISGRFLCFFSWIYIVLAFIFMVVRIYFLFSSNKILIYFLLAITSLGSSFFLLENKILFLGLLALFFVFYFLFSLTLASLFKEVKTSFYFVFLCMLLAFLFFEKLSFLFFFLTLHFLTFAYAFDRYETLKKLYLV</sequence>
<dbReference type="EMBL" id="AACBVJ010000007">
    <property type="protein sequence ID" value="EAJ9197387.1"/>
    <property type="molecule type" value="Genomic_DNA"/>
</dbReference>
<dbReference type="Proteomes" id="UP000382436">
    <property type="component" value="Unassembled WGS sequence"/>
</dbReference>
<evidence type="ECO:0000313" key="3">
    <source>
        <dbReference type="EMBL" id="EAJ9197387.1"/>
    </source>
</evidence>
<dbReference type="EMBL" id="AABKAB010000002">
    <property type="protein sequence ID" value="EAH8156604.1"/>
    <property type="molecule type" value="Genomic_DNA"/>
</dbReference>
<keyword evidence="1" id="KW-0812">Transmembrane</keyword>
<feature type="transmembrane region" description="Helical" evidence="1">
    <location>
        <begin position="79"/>
        <end position="97"/>
    </location>
</feature>
<comment type="caution">
    <text evidence="3">The sequence shown here is derived from an EMBL/GenBank/DDBJ whole genome shotgun (WGS) entry which is preliminary data.</text>
</comment>
<keyword evidence="1" id="KW-1133">Transmembrane helix</keyword>
<keyword evidence="1" id="KW-0472">Membrane</keyword>
<protein>
    <submittedName>
        <fullName evidence="3">Uncharacterized protein</fullName>
    </submittedName>
</protein>
<dbReference type="RefSeq" id="WP_072229909.1">
    <property type="nucleotide sequence ID" value="NZ_FAZI01000017.1"/>
</dbReference>
<reference evidence="3 4" key="1">
    <citation type="submission" date="2018-05" db="EMBL/GenBank/DDBJ databases">
        <authorList>
            <consortium name="PulseNet: The National Subtyping Network for Foodborne Disease Surveillance"/>
            <person name="Tarr C.L."/>
            <person name="Trees E."/>
            <person name="Katz L.S."/>
            <person name="Carleton-Romer H.A."/>
            <person name="Stroika S."/>
            <person name="Kucerova Z."/>
            <person name="Roache K.F."/>
            <person name="Sabol A.L."/>
            <person name="Besser J."/>
            <person name="Gerner-Smidt P."/>
        </authorList>
    </citation>
    <scope>NUCLEOTIDE SEQUENCE [LARGE SCALE GENOMIC DNA]</scope>
    <source>
        <strain evidence="3 4">PNUSAC001435</strain>
        <strain evidence="2 5">PNUSAC007828</strain>
    </source>
</reference>
<feature type="transmembrane region" description="Helical" evidence="1">
    <location>
        <begin position="15"/>
        <end position="33"/>
    </location>
</feature>
<feature type="transmembrane region" description="Helical" evidence="1">
    <location>
        <begin position="103"/>
        <end position="125"/>
    </location>
</feature>
<accession>A0A695DNB7</accession>
<feature type="transmembrane region" description="Helical" evidence="1">
    <location>
        <begin position="130"/>
        <end position="146"/>
    </location>
</feature>
<dbReference type="Proteomes" id="UP000576616">
    <property type="component" value="Unassembled WGS sequence"/>
</dbReference>
<evidence type="ECO:0000256" key="1">
    <source>
        <dbReference type="SAM" id="Phobius"/>
    </source>
</evidence>
<evidence type="ECO:0000313" key="2">
    <source>
        <dbReference type="EMBL" id="EAH8156604.1"/>
    </source>
</evidence>